<accession>A0ABV2MFT4</accession>
<proteinExistence type="predicted"/>
<feature type="transmembrane region" description="Helical" evidence="1">
    <location>
        <begin position="138"/>
        <end position="161"/>
    </location>
</feature>
<dbReference type="RefSeq" id="WP_168297421.1">
    <property type="nucleotide sequence ID" value="NZ_CP071606.1"/>
</dbReference>
<dbReference type="Proteomes" id="UP001549077">
    <property type="component" value="Unassembled WGS sequence"/>
</dbReference>
<feature type="transmembrane region" description="Helical" evidence="1">
    <location>
        <begin position="53"/>
        <end position="78"/>
    </location>
</feature>
<reference evidence="2 3" key="1">
    <citation type="submission" date="2024-06" db="EMBL/GenBank/DDBJ databases">
        <title>Genomic Encyclopedia of Type Strains, Phase IV (KMG-IV): sequencing the most valuable type-strain genomes for metagenomic binning, comparative biology and taxonomic classification.</title>
        <authorList>
            <person name="Goeker M."/>
        </authorList>
    </citation>
    <scope>NUCLEOTIDE SEQUENCE [LARGE SCALE GENOMIC DNA]</scope>
    <source>
        <strain evidence="2 3">DSM 29288</strain>
    </source>
</reference>
<keyword evidence="1" id="KW-1133">Transmembrane helix</keyword>
<evidence type="ECO:0000313" key="3">
    <source>
        <dbReference type="Proteomes" id="UP001549077"/>
    </source>
</evidence>
<gene>
    <name evidence="2" type="ORF">ABID08_002691</name>
</gene>
<name>A0ABV2MFT4_9HYPH</name>
<evidence type="ECO:0000256" key="1">
    <source>
        <dbReference type="SAM" id="Phobius"/>
    </source>
</evidence>
<organism evidence="2 3">
    <name type="scientific">Rhizobium binae</name>
    <dbReference type="NCBI Taxonomy" id="1138190"/>
    <lineage>
        <taxon>Bacteria</taxon>
        <taxon>Pseudomonadati</taxon>
        <taxon>Pseudomonadota</taxon>
        <taxon>Alphaproteobacteria</taxon>
        <taxon>Hyphomicrobiales</taxon>
        <taxon>Rhizobiaceae</taxon>
        <taxon>Rhizobium/Agrobacterium group</taxon>
        <taxon>Rhizobium</taxon>
    </lineage>
</organism>
<dbReference type="GeneID" id="91151338"/>
<keyword evidence="3" id="KW-1185">Reference proteome</keyword>
<feature type="transmembrane region" description="Helical" evidence="1">
    <location>
        <begin position="99"/>
        <end position="118"/>
    </location>
</feature>
<sequence>MRIAIFTLMRLGPSLAYAIASIFILSMPLLESYPSSASAWWLHMTILPVMREPIYLLLAVPGVGIWSAMVLLVLASIFGIRVALQPQRHHRSGFIHAHVALFATGLAMGRAAVAQAGLSDVAMPQLQRGDWSFLPLSYSPLGAFLFISVLAACICCHLTIIKRVISA</sequence>
<protein>
    <submittedName>
        <fullName evidence="2">Uncharacterized protein</fullName>
    </submittedName>
</protein>
<evidence type="ECO:0000313" key="2">
    <source>
        <dbReference type="EMBL" id="MET3755320.1"/>
    </source>
</evidence>
<keyword evidence="1" id="KW-0812">Transmembrane</keyword>
<dbReference type="EMBL" id="JBEPMY010000006">
    <property type="protein sequence ID" value="MET3755320.1"/>
    <property type="molecule type" value="Genomic_DNA"/>
</dbReference>
<keyword evidence="1" id="KW-0472">Membrane</keyword>
<comment type="caution">
    <text evidence="2">The sequence shown here is derived from an EMBL/GenBank/DDBJ whole genome shotgun (WGS) entry which is preliminary data.</text>
</comment>